<dbReference type="STRING" id="1071381.G8BU91"/>
<dbReference type="EMBL" id="HE612860">
    <property type="protein sequence ID" value="CCE63469.1"/>
    <property type="molecule type" value="Genomic_DNA"/>
</dbReference>
<dbReference type="GeneID" id="11531195"/>
<dbReference type="GO" id="GO:0051787">
    <property type="term" value="F:misfolded protein binding"/>
    <property type="evidence" value="ECO:0007669"/>
    <property type="project" value="EnsemblFungi"/>
</dbReference>
<keyword evidence="3 9" id="KW-0812">Transmembrane</keyword>
<evidence type="ECO:0000256" key="9">
    <source>
        <dbReference type="SAM" id="Phobius"/>
    </source>
</evidence>
<evidence type="ECO:0000256" key="6">
    <source>
        <dbReference type="ARBA" id="ARBA00023128"/>
    </source>
</evidence>
<evidence type="ECO:0000313" key="10">
    <source>
        <dbReference type="EMBL" id="CCE63469.1"/>
    </source>
</evidence>
<organism evidence="10 11">
    <name type="scientific">Tetrapisispora phaffii (strain ATCC 24235 / CBS 4417 / NBRC 1672 / NRRL Y-8282 / UCD 70-5)</name>
    <name type="common">Yeast</name>
    <name type="synonym">Fabospora phaffii</name>
    <dbReference type="NCBI Taxonomy" id="1071381"/>
    <lineage>
        <taxon>Eukaryota</taxon>
        <taxon>Fungi</taxon>
        <taxon>Dikarya</taxon>
        <taxon>Ascomycota</taxon>
        <taxon>Saccharomycotina</taxon>
        <taxon>Saccharomycetes</taxon>
        <taxon>Saccharomycetales</taxon>
        <taxon>Saccharomycetaceae</taxon>
        <taxon>Tetrapisispora</taxon>
    </lineage>
</organism>
<accession>G8BU91</accession>
<dbReference type="OrthoDB" id="4087899at2759"/>
<name>G8BU91_TETPH</name>
<protein>
    <recommendedName>
        <fullName evidence="12">Mitochondrial inner membrane i-AAA protease complex subunit MGR1</fullName>
    </recommendedName>
</protein>
<dbReference type="HOGENOM" id="CLU_039216_0_0_1"/>
<keyword evidence="11" id="KW-1185">Reference proteome</keyword>
<evidence type="ECO:0008006" key="12">
    <source>
        <dbReference type="Google" id="ProtNLM"/>
    </source>
</evidence>
<evidence type="ECO:0000256" key="3">
    <source>
        <dbReference type="ARBA" id="ARBA00022692"/>
    </source>
</evidence>
<dbReference type="Pfam" id="PF08602">
    <property type="entry name" value="Mgr1"/>
    <property type="match status" value="1"/>
</dbReference>
<comment type="similarity">
    <text evidence="2">Belongs to the MGR1 family.</text>
</comment>
<sequence length="408" mass="46311">MTLYTPPDKNQKDKGDAAKNVDSSNEPLKLYPRPSLGLKMWGPLVPASDNRVGLWSLVGAQTLIGLFFLRRGWTIRKNVNMRNLATGVSPAFKTDISNIPTLNRFSNGPVATGTATTKPSIFASILTRFIKRQPTGSRFGARYGYQNQQSWQGFRSFASLLYLFVGALVISQSTLEIMRLVLLKYDPWYDEAKSAREKKFFNDIVKYYHEGIDPTKIKVKDASSGTALSTNSPQVRQSVALVRAQAENESILTKWFGPVYFKPMSFNDFLDKLEYNLDIQDKIDDKKKSKLISKSIQRKLRHTPDELHNLKVINEENRKKTLQLLDLNRGIGESDHQGQKSEHPPRGIIMDDALTSPEEVDLGEMWYLYNPWMNLALDTSLSIKFLPTVVMDTDDKDSKSDGNDQKNY</sequence>
<feature type="transmembrane region" description="Helical" evidence="9">
    <location>
        <begin position="157"/>
        <end position="175"/>
    </location>
</feature>
<evidence type="ECO:0000256" key="7">
    <source>
        <dbReference type="ARBA" id="ARBA00023136"/>
    </source>
</evidence>
<dbReference type="GO" id="GO:0006515">
    <property type="term" value="P:protein quality control for misfolded or incompletely synthesized proteins"/>
    <property type="evidence" value="ECO:0007669"/>
    <property type="project" value="EnsemblFungi"/>
</dbReference>
<evidence type="ECO:0000313" key="11">
    <source>
        <dbReference type="Proteomes" id="UP000005666"/>
    </source>
</evidence>
<feature type="region of interest" description="Disordered" evidence="8">
    <location>
        <begin position="1"/>
        <end position="26"/>
    </location>
</feature>
<evidence type="ECO:0000256" key="2">
    <source>
        <dbReference type="ARBA" id="ARBA00009782"/>
    </source>
</evidence>
<dbReference type="KEGG" id="tpf:TPHA_0E03800"/>
<evidence type="ECO:0000256" key="5">
    <source>
        <dbReference type="ARBA" id="ARBA00022989"/>
    </source>
</evidence>
<proteinExistence type="inferred from homology"/>
<reference evidence="10 11" key="1">
    <citation type="journal article" date="2011" name="Proc. Natl. Acad. Sci. U.S.A.">
        <title>Evolutionary erosion of yeast sex chromosomes by mating-type switching accidents.</title>
        <authorList>
            <person name="Gordon J.L."/>
            <person name="Armisen D."/>
            <person name="Proux-Wera E."/>
            <person name="Oheigeartaigh S.S."/>
            <person name="Byrne K.P."/>
            <person name="Wolfe K.H."/>
        </authorList>
    </citation>
    <scope>NUCLEOTIDE SEQUENCE [LARGE SCALE GENOMIC DNA]</scope>
    <source>
        <strain evidence="11">ATCC 24235 / CBS 4417 / NBRC 1672 / NRRL Y-8282 / UCD 70-5</strain>
    </source>
</reference>
<evidence type="ECO:0000256" key="8">
    <source>
        <dbReference type="SAM" id="MobiDB-lite"/>
    </source>
</evidence>
<dbReference type="GO" id="GO:0031942">
    <property type="term" value="C:i-AAA complex"/>
    <property type="evidence" value="ECO:0007669"/>
    <property type="project" value="EnsemblFungi"/>
</dbReference>
<evidence type="ECO:0000256" key="1">
    <source>
        <dbReference type="ARBA" id="ARBA00004448"/>
    </source>
</evidence>
<dbReference type="RefSeq" id="XP_003685903.1">
    <property type="nucleotide sequence ID" value="XM_003685855.1"/>
</dbReference>
<dbReference type="eggNOG" id="ENOG502QR67">
    <property type="taxonomic scope" value="Eukaryota"/>
</dbReference>
<feature type="transmembrane region" description="Helical" evidence="9">
    <location>
        <begin position="52"/>
        <end position="69"/>
    </location>
</feature>
<keyword evidence="7 9" id="KW-0472">Membrane</keyword>
<dbReference type="Proteomes" id="UP000005666">
    <property type="component" value="Chromosome 5"/>
</dbReference>
<keyword evidence="5 9" id="KW-1133">Transmembrane helix</keyword>
<dbReference type="InterPro" id="IPR013911">
    <property type="entry name" value="i-AAA_Mgr1"/>
</dbReference>
<evidence type="ECO:0000256" key="4">
    <source>
        <dbReference type="ARBA" id="ARBA00022792"/>
    </source>
</evidence>
<dbReference type="AlphaFoldDB" id="G8BU91"/>
<keyword evidence="6" id="KW-0496">Mitochondrion</keyword>
<keyword evidence="4" id="KW-0999">Mitochondrion inner membrane</keyword>
<feature type="compositionally biased region" description="Basic and acidic residues" evidence="8">
    <location>
        <begin position="9"/>
        <end position="19"/>
    </location>
</feature>
<gene>
    <name evidence="10" type="primary">TPHA0E03800</name>
    <name evidence="10" type="ordered locus">TPHA_0E03800</name>
</gene>
<comment type="subcellular location">
    <subcellularLocation>
        <location evidence="1">Mitochondrion inner membrane</location>
        <topology evidence="1">Multi-pass membrane protein</topology>
    </subcellularLocation>
</comment>
<dbReference type="OMA" id="FYHEGID"/>